<comment type="caution">
    <text evidence="2">The sequence shown here is derived from an EMBL/GenBank/DDBJ whole genome shotgun (WGS) entry which is preliminary data.</text>
</comment>
<sequence>MNITLFSLSLLSARSYYSFSPLFTIQRLSDLTLNRCSFRKSISPILFISQNVRATLKYSAIEKSLSSAIVASSTSEVFSHKELSNAKIESSKNSQKIVIYDCLITECHSKNGQGGFLLVNNSKCDVFIERIQIFECDALDGGAFCILAAKSVNIKFVKSINCFASLNGHFIFSGSKENISINNTEIAQSNSHNFTNIGDDVLFINSDKNIICHNLNISKTKSAKSGSLLIANDFIEFMFVSLFENSALNHLIKFESCSALNFEFADVVSNNIEIGSILVTNDIEMVDISLTNFGYANENISYIQFRNASVNLHFCAFDREVLMSCVNGDKNISFEEGLEFDVEVVSTHHNLWRGDDDDFSMLPPKYSETYVATVTASMVISEHQVIDNAPVPTNFFFLINIKAKTGIVWGSFFFFVGLFIIGVVVFVYFVIRNGKAKHETDSVIQAIYDPNAIDGDALLASQH</sequence>
<evidence type="ECO:0008006" key="4">
    <source>
        <dbReference type="Google" id="ProtNLM"/>
    </source>
</evidence>
<dbReference type="RefSeq" id="XP_068347184.1">
    <property type="nucleotide sequence ID" value="XM_068512825.1"/>
</dbReference>
<evidence type="ECO:0000313" key="2">
    <source>
        <dbReference type="EMBL" id="OHS94047.1"/>
    </source>
</evidence>
<accession>A0A1J4J782</accession>
<keyword evidence="1" id="KW-1133">Transmembrane helix</keyword>
<proteinExistence type="predicted"/>
<dbReference type="GeneID" id="94847529"/>
<evidence type="ECO:0000256" key="1">
    <source>
        <dbReference type="SAM" id="Phobius"/>
    </source>
</evidence>
<keyword evidence="3" id="KW-1185">Reference proteome</keyword>
<organism evidence="2 3">
    <name type="scientific">Tritrichomonas foetus</name>
    <dbReference type="NCBI Taxonomy" id="1144522"/>
    <lineage>
        <taxon>Eukaryota</taxon>
        <taxon>Metamonada</taxon>
        <taxon>Parabasalia</taxon>
        <taxon>Tritrichomonadida</taxon>
        <taxon>Tritrichomonadidae</taxon>
        <taxon>Tritrichomonas</taxon>
    </lineage>
</organism>
<protein>
    <recommendedName>
        <fullName evidence="4">Right handed beta helix domain-containing protein</fullName>
    </recommendedName>
</protein>
<gene>
    <name evidence="2" type="ORF">TRFO_39766</name>
</gene>
<dbReference type="VEuPathDB" id="TrichDB:TRFO_39766"/>
<dbReference type="AlphaFoldDB" id="A0A1J4J782"/>
<keyword evidence="1" id="KW-0812">Transmembrane</keyword>
<keyword evidence="1" id="KW-0472">Membrane</keyword>
<dbReference type="Proteomes" id="UP000179807">
    <property type="component" value="Unassembled WGS sequence"/>
</dbReference>
<feature type="transmembrane region" description="Helical" evidence="1">
    <location>
        <begin position="407"/>
        <end position="431"/>
    </location>
</feature>
<name>A0A1J4J782_9EUKA</name>
<evidence type="ECO:0000313" key="3">
    <source>
        <dbReference type="Proteomes" id="UP000179807"/>
    </source>
</evidence>
<dbReference type="EMBL" id="MLAK01001354">
    <property type="protein sequence ID" value="OHS94047.1"/>
    <property type="molecule type" value="Genomic_DNA"/>
</dbReference>
<reference evidence="2" key="1">
    <citation type="submission" date="2016-10" db="EMBL/GenBank/DDBJ databases">
        <authorList>
            <person name="Benchimol M."/>
            <person name="Almeida L.G."/>
            <person name="Vasconcelos A.T."/>
            <person name="Perreira-Neves A."/>
            <person name="Rosa I.A."/>
            <person name="Tasca T."/>
            <person name="Bogo M.R."/>
            <person name="de Souza W."/>
        </authorList>
    </citation>
    <scope>NUCLEOTIDE SEQUENCE [LARGE SCALE GENOMIC DNA]</scope>
    <source>
        <strain evidence="2">K</strain>
    </source>
</reference>